<evidence type="ECO:0000259" key="1">
    <source>
        <dbReference type="PROSITE" id="PS50181"/>
    </source>
</evidence>
<reference evidence="2" key="1">
    <citation type="submission" date="2021-03" db="EMBL/GenBank/DDBJ databases">
        <authorList>
            <person name="Tagirdzhanova G."/>
        </authorList>
    </citation>
    <scope>NUCLEOTIDE SEQUENCE</scope>
</reference>
<protein>
    <recommendedName>
        <fullName evidence="1">F-box domain-containing protein</fullName>
    </recommendedName>
</protein>
<comment type="caution">
    <text evidence="2">The sequence shown here is derived from an EMBL/GenBank/DDBJ whole genome shotgun (WGS) entry which is preliminary data.</text>
</comment>
<dbReference type="InterPro" id="IPR001810">
    <property type="entry name" value="F-box_dom"/>
</dbReference>
<dbReference type="Proteomes" id="UP000664534">
    <property type="component" value="Unassembled WGS sequence"/>
</dbReference>
<evidence type="ECO:0000313" key="2">
    <source>
        <dbReference type="EMBL" id="CAF9942373.1"/>
    </source>
</evidence>
<dbReference type="AlphaFoldDB" id="A0A8H3J7V4"/>
<proteinExistence type="predicted"/>
<dbReference type="PROSITE" id="PS50181">
    <property type="entry name" value="FBOX"/>
    <property type="match status" value="1"/>
</dbReference>
<name>A0A8H3J7V4_9LECA</name>
<dbReference type="EMBL" id="CAJPDT010000183">
    <property type="protein sequence ID" value="CAF9942373.1"/>
    <property type="molecule type" value="Genomic_DNA"/>
</dbReference>
<gene>
    <name evidence="2" type="ORF">IMSHALPRED_003644</name>
</gene>
<dbReference type="OrthoDB" id="2687876at2759"/>
<organism evidence="2 3">
    <name type="scientific">Imshaugia aleurites</name>
    <dbReference type="NCBI Taxonomy" id="172621"/>
    <lineage>
        <taxon>Eukaryota</taxon>
        <taxon>Fungi</taxon>
        <taxon>Dikarya</taxon>
        <taxon>Ascomycota</taxon>
        <taxon>Pezizomycotina</taxon>
        <taxon>Lecanoromycetes</taxon>
        <taxon>OSLEUM clade</taxon>
        <taxon>Lecanoromycetidae</taxon>
        <taxon>Lecanorales</taxon>
        <taxon>Lecanorineae</taxon>
        <taxon>Parmeliaceae</taxon>
        <taxon>Imshaugia</taxon>
    </lineage>
</organism>
<keyword evidence="3" id="KW-1185">Reference proteome</keyword>
<accession>A0A8H3J7V4</accession>
<evidence type="ECO:0000313" key="3">
    <source>
        <dbReference type="Proteomes" id="UP000664534"/>
    </source>
</evidence>
<sequence>MADLISAQQLDELTYERQEIHRLSINLETLEQRCPLTQPSSVDGSNTASLQSLGQLDSLPLEIIQNVIQLLDLHTLILMQSLNHRSKLLVNSLPAHRDIVAHAPNALRAILSTGLASHFTIYDLYSALRSQECCMCGSFGAFLYLLSCRRCCWLCLAKASDILPISREFAAHSFGLSSKAVQQLPCMRTLPGRYTLSHEKHKRRIALVSTEAAKEAGMEIHKSEKAMEAYVTRPQVPERFARYTYRNQKAGALNEILMRNLRSVRRGHRAGWQFHDEIGYEPHRFMAAMRFPTLDLPNGIIEWGLSCKGCLDGPPNTDEDKDWEAMYTKRGYLAHFDQCKGSKDLLASMKTDGSKLSKTS</sequence>
<feature type="domain" description="F-box" evidence="1">
    <location>
        <begin position="53"/>
        <end position="99"/>
    </location>
</feature>